<dbReference type="RefSeq" id="WP_377860272.1">
    <property type="nucleotide sequence ID" value="NZ_JBHLZU010000027.1"/>
</dbReference>
<proteinExistence type="predicted"/>
<sequence>MSVSSAGPEAAAVAFPRGMLLAQVWAQLGDSVAALSNSSGRPLARTVKLILDPLVLRPVRNPQFAGTSVRAEHAEDFRRAITDAAEVLAATAAWFLELKRARRHAKITEGNPQDLYFQRCYELAHIHGTPRAAIAAEAVREIHTGTTVSELRGYVTDPAHSGELGRLLRLAWAGKRDVPAVSGSQRRVADFLTTCATAPEPDLFESLVSARVGSGAAAELEQPGVAAGYGLTDHARIVPPELGEKASKKTLPKPLDRSILERLFSGFHLQSKSDVASLVRHEIHRSAQPWQLAEEHSRITMVLGRDASADLDGTVAATDAQARLRSRWQREAYVHRVLRMPSGVPEALRDDVRSVHGAYLRRLWVRLHGRELRDEELAAHELWDVLDGVLRSVIMDQRDRLRSALGARQ</sequence>
<keyword evidence="2" id="KW-1185">Reference proteome</keyword>
<dbReference type="Proteomes" id="UP001589693">
    <property type="component" value="Unassembled WGS sequence"/>
</dbReference>
<dbReference type="EMBL" id="JBHLZU010000027">
    <property type="protein sequence ID" value="MFB9908504.1"/>
    <property type="molecule type" value="Genomic_DNA"/>
</dbReference>
<accession>A0ABV6A997</accession>
<evidence type="ECO:0000313" key="2">
    <source>
        <dbReference type="Proteomes" id="UP001589693"/>
    </source>
</evidence>
<evidence type="ECO:0000313" key="1">
    <source>
        <dbReference type="EMBL" id="MFB9908504.1"/>
    </source>
</evidence>
<reference evidence="1 2" key="1">
    <citation type="submission" date="2024-09" db="EMBL/GenBank/DDBJ databases">
        <authorList>
            <person name="Sun Q."/>
            <person name="Mori K."/>
        </authorList>
    </citation>
    <scope>NUCLEOTIDE SEQUENCE [LARGE SCALE GENOMIC DNA]</scope>
    <source>
        <strain evidence="1 2">TBRC 7907</strain>
    </source>
</reference>
<comment type="caution">
    <text evidence="1">The sequence shown here is derived from an EMBL/GenBank/DDBJ whole genome shotgun (WGS) entry which is preliminary data.</text>
</comment>
<protein>
    <submittedName>
        <fullName evidence="1">Uncharacterized protein</fullName>
    </submittedName>
</protein>
<name>A0ABV6A997_9PSEU</name>
<organism evidence="1 2">
    <name type="scientific">Allokutzneria oryzae</name>
    <dbReference type="NCBI Taxonomy" id="1378989"/>
    <lineage>
        <taxon>Bacteria</taxon>
        <taxon>Bacillati</taxon>
        <taxon>Actinomycetota</taxon>
        <taxon>Actinomycetes</taxon>
        <taxon>Pseudonocardiales</taxon>
        <taxon>Pseudonocardiaceae</taxon>
        <taxon>Allokutzneria</taxon>
    </lineage>
</organism>
<gene>
    <name evidence="1" type="ORF">ACFFQA_31595</name>
</gene>